<keyword evidence="5" id="KW-1185">Reference proteome</keyword>
<feature type="region of interest" description="Disordered" evidence="2">
    <location>
        <begin position="173"/>
        <end position="212"/>
    </location>
</feature>
<dbReference type="InParanoid" id="W4KL85"/>
<feature type="compositionally biased region" description="Low complexity" evidence="2">
    <location>
        <begin position="85"/>
        <end position="117"/>
    </location>
</feature>
<dbReference type="GO" id="GO:0003968">
    <property type="term" value="F:RNA-directed RNA polymerase activity"/>
    <property type="evidence" value="ECO:0007669"/>
    <property type="project" value="UniProtKB-KW"/>
</dbReference>
<feature type="region of interest" description="Disordered" evidence="2">
    <location>
        <begin position="1"/>
        <end position="43"/>
    </location>
</feature>
<dbReference type="PANTHER" id="PTHR23079:SF14">
    <property type="entry name" value="RNA-DEPENDENT RNA POLYMERASE"/>
    <property type="match status" value="1"/>
</dbReference>
<evidence type="ECO:0000313" key="4">
    <source>
        <dbReference type="EMBL" id="ETW86618.1"/>
    </source>
</evidence>
<dbReference type="HOGENOM" id="CLU_003387_0_0_1"/>
<feature type="region of interest" description="Disordered" evidence="2">
    <location>
        <begin position="75"/>
        <end position="151"/>
    </location>
</feature>
<dbReference type="Proteomes" id="UP000030671">
    <property type="component" value="Unassembled WGS sequence"/>
</dbReference>
<evidence type="ECO:0000259" key="3">
    <source>
        <dbReference type="Pfam" id="PF05183"/>
    </source>
</evidence>
<keyword evidence="1" id="KW-0696">RNA-directed RNA polymerase</keyword>
<dbReference type="RefSeq" id="XP_009540621.1">
    <property type="nucleotide sequence ID" value="XM_009542326.1"/>
</dbReference>
<name>W4KL85_HETIT</name>
<dbReference type="GeneID" id="20674520"/>
<dbReference type="OrthoDB" id="10055769at2759"/>
<keyword evidence="1" id="KW-0548">Nucleotidyltransferase</keyword>
<sequence>MHRRSSKNNRRTRPAAKPRTDAAVDTEDLPAPQKRPLLAPGFHSVLPLRKKGSHISLSSDDEELWKQVENIEDYDTLLKREVSTDTESPSSSSRTSSMYTAPSRTESSLSTSNSGLENKVRERLQGIPQGSLDASPTPKAKRVSRVASSAMNTALRSPKPVRIIDAARLYPAGGPSPMTAQPALDSLSPSPATKQQTKGPRGHAASSVKKARIPPTADRIPSTVAPCPAADTAIGQINSNVISQPSHPLPLPLSNAMPSPSTINVDNLLGNGPIELALQVIAHDDAVQREMDRRKISWGVQFEIARGITQKKWTWQQVTTTKLDKLKGCSAVSAPLVANVMLDKISDNGPTIGSNSLWHEYDREQAAIVEGRERGLGLMGEWHGEKNWYGGKIQQILTFKSDGGKYSMHLEKPEMLKSRRFSRFLGSRRILEIKLPKSDGYNAQSQGRQMLLSKFLLCGRLFVPFDAKDNTVYAMETDENHGRESDPSEGDDRRISLQGFIQWHNPLSLNDKQPISKWAARFDLGLSNSIPALEFQQENIVFMRDIYASDIPRGDKPPAEKIMTDGCGFMNAAALIRIAQRLGLPSRPSAVQGRVAGSKGLWILHPDHLDPTDVPCIWIRDSQRKIQLDLEHGHLSKQTIMNLSHNHVPDEVIEALMKKGLEEEVRPLMQWTGPEAMRLLWSAVNKAGGVSGERLRKLAGAASRALGLNSKREIEEGFVDDDADEESFKDAATADSEDETHTSLHQDVLYLLQAGFRPEHSAYLWNKLKRVVTMAIDGYIKKYHITVPQSAEAFIVPDPCDVLEEGQIHFKASRELKDPILDMNVSRNPARIASDLQKVVAVNHPKLSEYTDVIIFSTKGSRSLASYLGGGDVVMVTWESTLVEPFCNHEFVPEPDGLKEHYFDRKVESVQEFGQRVSNLPDRANEFLRVLLGGFGNAMVGKYSNFHDNAVYSKGYMDSETVRLAYMFTTCMDSVKTGHRLKKGVFEKDSKSYDRPQASCMRTQDDGASWQQERSNMLPLSRPPSMGRFILDRLLDSGKDLKDQHLIEFGELDGQNARDQDMLQPWKDAIRNASQTLPADVLDFLDDAVRDRVLTAQRDHQKHELDEIKQFVQSMKEEWVRAVRPPFPTELSRPQKRSFRRQATVSDPLGSLKKKFADGPGSEEQRVSYAYELHETFAFSIAFKASCLIKARNAGIVPTIGPFADAMTMQSSAIRMFTSRNGDVS</sequence>
<keyword evidence="1" id="KW-0808">Transferase</keyword>
<protein>
    <recommendedName>
        <fullName evidence="1">RNA-dependent RNA polymerase</fullName>
        <ecNumber evidence="1">2.7.7.48</ecNumber>
    </recommendedName>
</protein>
<dbReference type="InterPro" id="IPR007855">
    <property type="entry name" value="RDRP"/>
</dbReference>
<dbReference type="GO" id="GO:0031380">
    <property type="term" value="C:nuclear RNA-directed RNA polymerase complex"/>
    <property type="evidence" value="ECO:0007669"/>
    <property type="project" value="TreeGrafter"/>
</dbReference>
<gene>
    <name evidence="4" type="ORF">HETIRDRAFT_431281</name>
</gene>
<feature type="domain" description="RDRP core" evidence="3">
    <location>
        <begin position="407"/>
        <end position="997"/>
    </location>
</feature>
<proteinExistence type="inferred from homology"/>
<dbReference type="GO" id="GO:0030422">
    <property type="term" value="P:siRNA processing"/>
    <property type="evidence" value="ECO:0007669"/>
    <property type="project" value="TreeGrafter"/>
</dbReference>
<dbReference type="InterPro" id="IPR057596">
    <property type="entry name" value="RDRP_core"/>
</dbReference>
<feature type="compositionally biased region" description="Basic residues" evidence="2">
    <location>
        <begin position="1"/>
        <end position="16"/>
    </location>
</feature>
<feature type="compositionally biased region" description="Polar residues" evidence="2">
    <location>
        <begin position="187"/>
        <end position="198"/>
    </location>
</feature>
<reference evidence="4 5" key="1">
    <citation type="journal article" date="2012" name="New Phytol.">
        <title>Insight into trade-off between wood decay and parasitism from the genome of a fungal forest pathogen.</title>
        <authorList>
            <person name="Olson A."/>
            <person name="Aerts A."/>
            <person name="Asiegbu F."/>
            <person name="Belbahri L."/>
            <person name="Bouzid O."/>
            <person name="Broberg A."/>
            <person name="Canback B."/>
            <person name="Coutinho P.M."/>
            <person name="Cullen D."/>
            <person name="Dalman K."/>
            <person name="Deflorio G."/>
            <person name="van Diepen L.T."/>
            <person name="Dunand C."/>
            <person name="Duplessis S."/>
            <person name="Durling M."/>
            <person name="Gonthier P."/>
            <person name="Grimwood J."/>
            <person name="Fossdal C.G."/>
            <person name="Hansson D."/>
            <person name="Henrissat B."/>
            <person name="Hietala A."/>
            <person name="Himmelstrand K."/>
            <person name="Hoffmeister D."/>
            <person name="Hogberg N."/>
            <person name="James T.Y."/>
            <person name="Karlsson M."/>
            <person name="Kohler A."/>
            <person name="Kues U."/>
            <person name="Lee Y.H."/>
            <person name="Lin Y.C."/>
            <person name="Lind M."/>
            <person name="Lindquist E."/>
            <person name="Lombard V."/>
            <person name="Lucas S."/>
            <person name="Lunden K."/>
            <person name="Morin E."/>
            <person name="Murat C."/>
            <person name="Park J."/>
            <person name="Raffaello T."/>
            <person name="Rouze P."/>
            <person name="Salamov A."/>
            <person name="Schmutz J."/>
            <person name="Solheim H."/>
            <person name="Stahlberg J."/>
            <person name="Velez H."/>
            <person name="de Vries R.P."/>
            <person name="Wiebenga A."/>
            <person name="Woodward S."/>
            <person name="Yakovlev I."/>
            <person name="Garbelotto M."/>
            <person name="Martin F."/>
            <person name="Grigoriev I.V."/>
            <person name="Stenlid J."/>
        </authorList>
    </citation>
    <scope>NUCLEOTIDE SEQUENCE [LARGE SCALE GENOMIC DNA]</scope>
    <source>
        <strain evidence="4 5">TC 32-1</strain>
    </source>
</reference>
<dbReference type="PANTHER" id="PTHR23079">
    <property type="entry name" value="RNA-DEPENDENT RNA POLYMERASE"/>
    <property type="match status" value="1"/>
</dbReference>
<dbReference type="eggNOG" id="KOG0988">
    <property type="taxonomic scope" value="Eukaryota"/>
</dbReference>
<evidence type="ECO:0000256" key="2">
    <source>
        <dbReference type="SAM" id="MobiDB-lite"/>
    </source>
</evidence>
<evidence type="ECO:0000313" key="5">
    <source>
        <dbReference type="Proteomes" id="UP000030671"/>
    </source>
</evidence>
<keyword evidence="1" id="KW-0694">RNA-binding</keyword>
<dbReference type="EMBL" id="KI925454">
    <property type="protein sequence ID" value="ETW86618.1"/>
    <property type="molecule type" value="Genomic_DNA"/>
</dbReference>
<dbReference type="KEGG" id="hir:HETIRDRAFT_431281"/>
<dbReference type="AlphaFoldDB" id="W4KL85"/>
<dbReference type="Pfam" id="PF05183">
    <property type="entry name" value="RdRP"/>
    <property type="match status" value="1"/>
</dbReference>
<evidence type="ECO:0000256" key="1">
    <source>
        <dbReference type="RuleBase" id="RU363098"/>
    </source>
</evidence>
<dbReference type="GO" id="GO:0003723">
    <property type="term" value="F:RNA binding"/>
    <property type="evidence" value="ECO:0007669"/>
    <property type="project" value="UniProtKB-KW"/>
</dbReference>
<accession>W4KL85</accession>
<dbReference type="EC" id="2.7.7.48" evidence="1"/>
<organism evidence="4 5">
    <name type="scientific">Heterobasidion irregulare (strain TC 32-1)</name>
    <dbReference type="NCBI Taxonomy" id="747525"/>
    <lineage>
        <taxon>Eukaryota</taxon>
        <taxon>Fungi</taxon>
        <taxon>Dikarya</taxon>
        <taxon>Basidiomycota</taxon>
        <taxon>Agaricomycotina</taxon>
        <taxon>Agaricomycetes</taxon>
        <taxon>Russulales</taxon>
        <taxon>Bondarzewiaceae</taxon>
        <taxon>Heterobasidion</taxon>
        <taxon>Heterobasidion annosum species complex</taxon>
    </lineage>
</organism>
<comment type="similarity">
    <text evidence="1">Belongs to the RdRP family.</text>
</comment>
<comment type="catalytic activity">
    <reaction evidence="1">
        <text>RNA(n) + a ribonucleoside 5'-triphosphate = RNA(n+1) + diphosphate</text>
        <dbReference type="Rhea" id="RHEA:21248"/>
        <dbReference type="Rhea" id="RHEA-COMP:14527"/>
        <dbReference type="Rhea" id="RHEA-COMP:17342"/>
        <dbReference type="ChEBI" id="CHEBI:33019"/>
        <dbReference type="ChEBI" id="CHEBI:61557"/>
        <dbReference type="ChEBI" id="CHEBI:140395"/>
        <dbReference type="EC" id="2.7.7.48"/>
    </reaction>
</comment>